<dbReference type="InterPro" id="IPR012677">
    <property type="entry name" value="Nucleotide-bd_a/b_plait_sf"/>
</dbReference>
<feature type="compositionally biased region" description="Polar residues" evidence="5">
    <location>
        <begin position="488"/>
        <end position="497"/>
    </location>
</feature>
<feature type="compositionally biased region" description="Polar residues" evidence="5">
    <location>
        <begin position="220"/>
        <end position="233"/>
    </location>
</feature>
<feature type="region of interest" description="Disordered" evidence="5">
    <location>
        <begin position="720"/>
        <end position="763"/>
    </location>
</feature>
<comment type="subcellular location">
    <subcellularLocation>
        <location evidence="1">Nucleus</location>
        <location evidence="1">Nucleolus</location>
    </subcellularLocation>
</comment>
<keyword evidence="2 4" id="KW-0694">RNA-binding</keyword>
<feature type="compositionally biased region" description="Low complexity" evidence="5">
    <location>
        <begin position="746"/>
        <end position="755"/>
    </location>
</feature>
<dbReference type="EMBL" id="CAXITT010000452">
    <property type="protein sequence ID" value="CAL1541803.1"/>
    <property type="molecule type" value="Genomic_DNA"/>
</dbReference>
<dbReference type="GO" id="GO:0003723">
    <property type="term" value="F:RNA binding"/>
    <property type="evidence" value="ECO:0007669"/>
    <property type="project" value="UniProtKB-UniRule"/>
</dbReference>
<evidence type="ECO:0000256" key="2">
    <source>
        <dbReference type="ARBA" id="ARBA00022884"/>
    </source>
</evidence>
<feature type="region of interest" description="Disordered" evidence="5">
    <location>
        <begin position="194"/>
        <end position="233"/>
    </location>
</feature>
<evidence type="ECO:0000313" key="7">
    <source>
        <dbReference type="EMBL" id="CAL1541803.1"/>
    </source>
</evidence>
<evidence type="ECO:0000256" key="5">
    <source>
        <dbReference type="SAM" id="MobiDB-lite"/>
    </source>
</evidence>
<sequence>MTETVTKRFYIGGLASDVSADEITERFSRFGKVRNVSLKSRTDDEGNHIKSFAHLDMETDEAKMKKCFDTYQNTKWKGSVLKLQYAKESFLERLAKEREENDIETPPENPSPAKAPDKSDIKGPAVPGTPVPGKSDWVVAKYGRVLPVLKLKKSYKIKGVKHDPSKHCHAAKVFKDESDPVTDPSCNKLTWELNTPDSEITKKRKGEFPEDSSPVKRNKSSAPMSKTSQAASFNLTQSSFNSVSGQRKNLYKKEEDELEIVKIGQGHKTICKPLNNSNKFDSDIESDVEAKIIEAEPKKNKDMKKKNNNQVLKKNVVIAIKDGGEKQAPVTDLNTGTVEREVSSKNSSVKKAETNNNVLSPKAFVNDKINDFKCQSPQDETKIPEVSGFKILNPDTAAVKSPFLKEIPHKISVHLSSQKLPVGNNKNKNKFSEDDDPPRLIPEFRGLSMLPDFPSLQTADLKKSQEVTYSVLSDAVEKKISKPEGSHILTNDNSSKSVGKEKHSTDTEGEGDYDSASSADTDEIIARYKRTSQISGNVTPSSGAQSDAPTKTVNFSLLSKSPVMPKGIKNSFIGEDSYYLSEYSPGPLSDYSLPNSTPGVKTDESSYDSDLDSNDFELVVKKLSQKAKAVAPEMRSKPVKAEIREIEEVIESHESKSPHKNLSGPKQNNSALLHKKEKPQSSAEDVEKSKHQDIFSDKVKHAADNEKRLLAIREKLKLKDQQTSIMQKALQKVDSKENSGNRIVFSSDSESGASSDSDKDGIEELNIKSKIKKKQKLTLFENSSDDDSDSEAMFESKPHFEGKKGEKLMKLERKIGDSRFKLDAKFAESDSDEGSEKEKEEIDEAMDIDEGLQKEKAASLKVLENVIGKSTLDRFSEKIKRNTKHLIDMNAVRFDPTKILTHKEAPINDDKKFVKILFS</sequence>
<evidence type="ECO:0000256" key="4">
    <source>
        <dbReference type="PROSITE-ProRule" id="PRU00176"/>
    </source>
</evidence>
<keyword evidence="3" id="KW-0539">Nucleus</keyword>
<evidence type="ECO:0000313" key="8">
    <source>
        <dbReference type="Proteomes" id="UP001497497"/>
    </source>
</evidence>
<accession>A0AAV2I8L6</accession>
<feature type="compositionally biased region" description="Acidic residues" evidence="5">
    <location>
        <begin position="783"/>
        <end position="792"/>
    </location>
</feature>
<dbReference type="Proteomes" id="UP001497497">
    <property type="component" value="Unassembled WGS sequence"/>
</dbReference>
<name>A0AAV2I8L6_LYMST</name>
<feature type="domain" description="RRM" evidence="6">
    <location>
        <begin position="7"/>
        <end position="88"/>
    </location>
</feature>
<dbReference type="InterPro" id="IPR000504">
    <property type="entry name" value="RRM_dom"/>
</dbReference>
<evidence type="ECO:0000259" key="6">
    <source>
        <dbReference type="PROSITE" id="PS50102"/>
    </source>
</evidence>
<feature type="region of interest" description="Disordered" evidence="5">
    <location>
        <begin position="97"/>
        <end position="133"/>
    </location>
</feature>
<organism evidence="7 8">
    <name type="scientific">Lymnaea stagnalis</name>
    <name type="common">Great pond snail</name>
    <name type="synonym">Helix stagnalis</name>
    <dbReference type="NCBI Taxonomy" id="6523"/>
    <lineage>
        <taxon>Eukaryota</taxon>
        <taxon>Metazoa</taxon>
        <taxon>Spiralia</taxon>
        <taxon>Lophotrochozoa</taxon>
        <taxon>Mollusca</taxon>
        <taxon>Gastropoda</taxon>
        <taxon>Heterobranchia</taxon>
        <taxon>Euthyneura</taxon>
        <taxon>Panpulmonata</taxon>
        <taxon>Hygrophila</taxon>
        <taxon>Lymnaeoidea</taxon>
        <taxon>Lymnaeidae</taxon>
        <taxon>Lymnaea</taxon>
    </lineage>
</organism>
<reference evidence="7 8" key="1">
    <citation type="submission" date="2024-04" db="EMBL/GenBank/DDBJ databases">
        <authorList>
            <consortium name="Genoscope - CEA"/>
            <person name="William W."/>
        </authorList>
    </citation>
    <scope>NUCLEOTIDE SEQUENCE [LARGE SCALE GENOMIC DNA]</scope>
</reference>
<dbReference type="Pfam" id="PF00076">
    <property type="entry name" value="RRM_1"/>
    <property type="match status" value="1"/>
</dbReference>
<dbReference type="PANTHER" id="PTHR48029:SF1">
    <property type="entry name" value="NUCLEOLAR PROTEIN 8"/>
    <property type="match status" value="1"/>
</dbReference>
<gene>
    <name evidence="7" type="ORF">GSLYS_00015409001</name>
</gene>
<dbReference type="AlphaFoldDB" id="A0AAV2I8L6"/>
<dbReference type="InterPro" id="IPR035979">
    <property type="entry name" value="RBD_domain_sf"/>
</dbReference>
<feature type="region of interest" description="Disordered" evidence="5">
    <location>
        <begin position="418"/>
        <end position="446"/>
    </location>
</feature>
<feature type="region of interest" description="Disordered" evidence="5">
    <location>
        <begin position="781"/>
        <end position="801"/>
    </location>
</feature>
<feature type="region of interest" description="Disordered" evidence="5">
    <location>
        <begin position="590"/>
        <end position="611"/>
    </location>
</feature>
<dbReference type="GO" id="GO:0005730">
    <property type="term" value="C:nucleolus"/>
    <property type="evidence" value="ECO:0007669"/>
    <property type="project" value="UniProtKB-SubCell"/>
</dbReference>
<dbReference type="PROSITE" id="PS50102">
    <property type="entry name" value="RRM"/>
    <property type="match status" value="1"/>
</dbReference>
<dbReference type="Gene3D" id="3.30.70.330">
    <property type="match status" value="1"/>
</dbReference>
<dbReference type="SUPFAM" id="SSF54928">
    <property type="entry name" value="RNA-binding domain, RBD"/>
    <property type="match status" value="1"/>
</dbReference>
<protein>
    <recommendedName>
        <fullName evidence="6">RRM domain-containing protein</fullName>
    </recommendedName>
</protein>
<dbReference type="SMART" id="SM00360">
    <property type="entry name" value="RRM"/>
    <property type="match status" value="1"/>
</dbReference>
<keyword evidence="8" id="KW-1185">Reference proteome</keyword>
<comment type="caution">
    <text evidence="7">The sequence shown here is derived from an EMBL/GenBank/DDBJ whole genome shotgun (WGS) entry which is preliminary data.</text>
</comment>
<dbReference type="PANTHER" id="PTHR48029">
    <property type="entry name" value="NUCLEOLAR PROTEIN 8"/>
    <property type="match status" value="1"/>
</dbReference>
<dbReference type="InterPro" id="IPR034138">
    <property type="entry name" value="NOP8_RRM"/>
</dbReference>
<proteinExistence type="predicted"/>
<evidence type="ECO:0000256" key="3">
    <source>
        <dbReference type="ARBA" id="ARBA00023242"/>
    </source>
</evidence>
<evidence type="ECO:0000256" key="1">
    <source>
        <dbReference type="ARBA" id="ARBA00004604"/>
    </source>
</evidence>
<dbReference type="CDD" id="cd12226">
    <property type="entry name" value="RRM_NOL8"/>
    <property type="match status" value="1"/>
</dbReference>
<feature type="region of interest" description="Disordered" evidence="5">
    <location>
        <begin position="483"/>
        <end position="521"/>
    </location>
</feature>
<feature type="compositionally biased region" description="Basic and acidic residues" evidence="5">
    <location>
        <begin position="685"/>
        <end position="699"/>
    </location>
</feature>
<feature type="region of interest" description="Disordered" evidence="5">
    <location>
        <begin position="650"/>
        <end position="699"/>
    </location>
</feature>